<dbReference type="Gramene" id="VVA39278">
    <property type="protein sequence ID" value="VVA39278"/>
    <property type="gene ID" value="Prudul26B032738"/>
</dbReference>
<dbReference type="Proteomes" id="UP000327085">
    <property type="component" value="Unassembled WGS sequence"/>
</dbReference>
<organism evidence="1 2">
    <name type="scientific">Prunus dulcis</name>
    <name type="common">Almond</name>
    <name type="synonym">Amygdalus dulcis</name>
    <dbReference type="NCBI Taxonomy" id="3755"/>
    <lineage>
        <taxon>Eukaryota</taxon>
        <taxon>Viridiplantae</taxon>
        <taxon>Streptophyta</taxon>
        <taxon>Embryophyta</taxon>
        <taxon>Tracheophyta</taxon>
        <taxon>Spermatophyta</taxon>
        <taxon>Magnoliopsida</taxon>
        <taxon>eudicotyledons</taxon>
        <taxon>Gunneridae</taxon>
        <taxon>Pentapetalae</taxon>
        <taxon>rosids</taxon>
        <taxon>fabids</taxon>
        <taxon>Rosales</taxon>
        <taxon>Rosaceae</taxon>
        <taxon>Amygdaloideae</taxon>
        <taxon>Amygdaleae</taxon>
        <taxon>Prunus</taxon>
    </lineage>
</organism>
<reference evidence="2" key="1">
    <citation type="journal article" date="2020" name="Plant J.">
        <title>Transposons played a major role in the diversification between the closely related almond and peach genomes: results from the almond genome sequence.</title>
        <authorList>
            <person name="Alioto T."/>
            <person name="Alexiou K.G."/>
            <person name="Bardil A."/>
            <person name="Barteri F."/>
            <person name="Castanera R."/>
            <person name="Cruz F."/>
            <person name="Dhingra A."/>
            <person name="Duval H."/>
            <person name="Fernandez I Marti A."/>
            <person name="Frias L."/>
            <person name="Galan B."/>
            <person name="Garcia J.L."/>
            <person name="Howad W."/>
            <person name="Gomez-Garrido J."/>
            <person name="Gut M."/>
            <person name="Julca I."/>
            <person name="Morata J."/>
            <person name="Puigdomenech P."/>
            <person name="Ribeca P."/>
            <person name="Rubio Cabetas M.J."/>
            <person name="Vlasova A."/>
            <person name="Wirthensohn M."/>
            <person name="Garcia-Mas J."/>
            <person name="Gabaldon T."/>
            <person name="Casacuberta J.M."/>
            <person name="Arus P."/>
        </authorList>
    </citation>
    <scope>NUCLEOTIDE SEQUENCE [LARGE SCALE GENOMIC DNA]</scope>
    <source>
        <strain evidence="2">cv. Texas</strain>
    </source>
</reference>
<dbReference type="EMBL" id="CABIKO010000765">
    <property type="protein sequence ID" value="VVA39278.1"/>
    <property type="molecule type" value="Genomic_DNA"/>
</dbReference>
<sequence>MNIKYKLPKWPKPNRHRDAIPTAFTMIATSVANAARSVANATISSVTVTSVTTTTTAASTRLGVMAVEVLAVYAFDRVPYSLLVVESDKAEAPGPLDLTVVDDL</sequence>
<dbReference type="AlphaFoldDB" id="A0A5E4GIC6"/>
<evidence type="ECO:0000313" key="1">
    <source>
        <dbReference type="EMBL" id="VVA39278.1"/>
    </source>
</evidence>
<evidence type="ECO:0000313" key="2">
    <source>
        <dbReference type="Proteomes" id="UP000327085"/>
    </source>
</evidence>
<protein>
    <submittedName>
        <fullName evidence="1">PREDICTED: CDL15_Pgr006012</fullName>
    </submittedName>
</protein>
<proteinExistence type="predicted"/>
<accession>A0A5E4GIC6</accession>
<dbReference type="InParanoid" id="A0A5E4GIC6"/>
<gene>
    <name evidence="1" type="ORF">ALMOND_2B032738</name>
</gene>
<name>A0A5E4GIC6_PRUDU</name>